<keyword evidence="2" id="KW-1185">Reference proteome</keyword>
<protein>
    <submittedName>
        <fullName evidence="1">Uncharacterized protein</fullName>
    </submittedName>
</protein>
<accession>A0ABQ1CF14</accession>
<evidence type="ECO:0000313" key="2">
    <source>
        <dbReference type="Proteomes" id="UP000465240"/>
    </source>
</evidence>
<gene>
    <name evidence="1" type="ORF">MPRG_63370</name>
</gene>
<keyword evidence="1" id="KW-0614">Plasmid</keyword>
<dbReference type="Proteomes" id="UP000465240">
    <property type="component" value="Unassembled WGS sequence"/>
</dbReference>
<proteinExistence type="predicted"/>
<comment type="caution">
    <text evidence="1">The sequence shown here is derived from an EMBL/GenBank/DDBJ whole genome shotgun (WGS) entry which is preliminary data.</text>
</comment>
<reference evidence="1 2" key="1">
    <citation type="journal article" date="2019" name="Emerg. Microbes Infect.">
        <title>Comprehensive subspecies identification of 175 nontuberculous mycobacteria species based on 7547 genomic profiles.</title>
        <authorList>
            <person name="Matsumoto Y."/>
            <person name="Kinjo T."/>
            <person name="Motooka D."/>
            <person name="Nabeya D."/>
            <person name="Jung N."/>
            <person name="Uechi K."/>
            <person name="Horii T."/>
            <person name="Iida T."/>
            <person name="Fujita J."/>
            <person name="Nakamura S."/>
        </authorList>
    </citation>
    <scope>NUCLEOTIDE SEQUENCE [LARGE SCALE GENOMIC DNA]</scope>
    <source>
        <strain evidence="1 2">JCM 18565</strain>
    </source>
</reference>
<sequence>MTEIMGTAADTAVNETASRNAELVPCRIGGRRLKPIEISTVAITIRSLSLAAAGDSQWPRSSPKATHELRTKLTIHLHCRQARLTSKGQEIGNYSCSTSTAAPT</sequence>
<dbReference type="RefSeq" id="WP_139809424.1">
    <property type="nucleotide sequence ID" value="NZ_BLKX01000002.1"/>
</dbReference>
<organism evidence="1 2">
    <name type="scientific">Mycobacterium paragordonae</name>
    <dbReference type="NCBI Taxonomy" id="1389713"/>
    <lineage>
        <taxon>Bacteria</taxon>
        <taxon>Bacillati</taxon>
        <taxon>Actinomycetota</taxon>
        <taxon>Actinomycetes</taxon>
        <taxon>Mycobacteriales</taxon>
        <taxon>Mycobacteriaceae</taxon>
        <taxon>Mycobacterium</taxon>
    </lineage>
</organism>
<dbReference type="EMBL" id="BLKX01000002">
    <property type="protein sequence ID" value="GFG83061.1"/>
    <property type="molecule type" value="Genomic_DNA"/>
</dbReference>
<geneLocation type="plasmid" evidence="1">
    <name>pJCM18565</name>
</geneLocation>
<name>A0ABQ1CF14_9MYCO</name>
<evidence type="ECO:0000313" key="1">
    <source>
        <dbReference type="EMBL" id="GFG83061.1"/>
    </source>
</evidence>